<dbReference type="PANTHER" id="PTHR33678:SF1">
    <property type="entry name" value="BLL1576 PROTEIN"/>
    <property type="match status" value="1"/>
</dbReference>
<organism evidence="3 4">
    <name type="scientific">Clostridium puniceum</name>
    <dbReference type="NCBI Taxonomy" id="29367"/>
    <lineage>
        <taxon>Bacteria</taxon>
        <taxon>Bacillati</taxon>
        <taxon>Bacillota</taxon>
        <taxon>Clostridia</taxon>
        <taxon>Eubacteriales</taxon>
        <taxon>Clostridiaceae</taxon>
        <taxon>Clostridium</taxon>
    </lineage>
</organism>
<dbReference type="AlphaFoldDB" id="A0A1S8T958"/>
<evidence type="ECO:0000256" key="1">
    <source>
        <dbReference type="SAM" id="Coils"/>
    </source>
</evidence>
<feature type="coiled-coil region" evidence="1">
    <location>
        <begin position="36"/>
        <end position="63"/>
    </location>
</feature>
<keyword evidence="1" id="KW-0175">Coiled coil</keyword>
<dbReference type="EMBL" id="LZZM01000201">
    <property type="protein sequence ID" value="OOM74310.1"/>
    <property type="molecule type" value="Genomic_DNA"/>
</dbReference>
<accession>A0A1S8T958</accession>
<protein>
    <submittedName>
        <fullName evidence="3">Transposase IS66 family protein</fullName>
    </submittedName>
</protein>
<sequence length="250" mass="29220">MDKKYTEGELIKYDKEDIISLFMTMQQLTENLSLTCADQKVQLEQVNQNLNLILEQLSIAKHQKFGRSSKKMVYDGQLEMCFNEAEVTIVNKFVVGPYMEEVCQKPYKRKKAKGKRDEDLKELPVIVINHELSEKELKERLGDKWRRLPDEVYKRLAFRPAKFEVEEHHVAVYAGSDNQTIIRGKRPADLLFNSIVTPSLEAAIMNSKYVNAIPLYRLEQEFLRNDVVLSRQVIANWTIQCGERYFPSLR</sequence>
<name>A0A1S8T958_9CLOT</name>
<evidence type="ECO:0000313" key="3">
    <source>
        <dbReference type="EMBL" id="OOM74310.1"/>
    </source>
</evidence>
<dbReference type="InterPro" id="IPR004291">
    <property type="entry name" value="Transposase_IS66_central"/>
</dbReference>
<feature type="domain" description="Transposase IS66 central" evidence="2">
    <location>
        <begin position="194"/>
        <end position="244"/>
    </location>
</feature>
<keyword evidence="4" id="KW-1185">Reference proteome</keyword>
<evidence type="ECO:0000259" key="2">
    <source>
        <dbReference type="Pfam" id="PF03050"/>
    </source>
</evidence>
<reference evidence="3 4" key="1">
    <citation type="submission" date="2016-05" db="EMBL/GenBank/DDBJ databases">
        <title>Microbial solvent formation.</title>
        <authorList>
            <person name="Poehlein A."/>
            <person name="Montoya Solano J.D."/>
            <person name="Flitsch S."/>
            <person name="Krabben P."/>
            <person name="Duerre P."/>
            <person name="Daniel R."/>
        </authorList>
    </citation>
    <scope>NUCLEOTIDE SEQUENCE [LARGE SCALE GENOMIC DNA]</scope>
    <source>
        <strain evidence="3 4">DSM 2619</strain>
    </source>
</reference>
<evidence type="ECO:0000313" key="4">
    <source>
        <dbReference type="Proteomes" id="UP000190890"/>
    </source>
</evidence>
<comment type="caution">
    <text evidence="3">The sequence shown here is derived from an EMBL/GenBank/DDBJ whole genome shotgun (WGS) entry which is preliminary data.</text>
</comment>
<dbReference type="InterPro" id="IPR052344">
    <property type="entry name" value="Transposase-related"/>
</dbReference>
<dbReference type="Pfam" id="PF03050">
    <property type="entry name" value="DDE_Tnp_IS66"/>
    <property type="match status" value="1"/>
</dbReference>
<dbReference type="Proteomes" id="UP000190890">
    <property type="component" value="Unassembled WGS sequence"/>
</dbReference>
<gene>
    <name evidence="3" type="ORF">CLPUN_40150</name>
</gene>
<proteinExistence type="predicted"/>
<dbReference type="PANTHER" id="PTHR33678">
    <property type="entry name" value="BLL1576 PROTEIN"/>
    <property type="match status" value="1"/>
</dbReference>
<dbReference type="STRING" id="29367.CLPUN_40150"/>